<keyword evidence="2 5" id="KW-0812">Transmembrane</keyword>
<evidence type="ECO:0000256" key="3">
    <source>
        <dbReference type="ARBA" id="ARBA00022989"/>
    </source>
</evidence>
<keyword evidence="3 5" id="KW-1133">Transmembrane helix</keyword>
<evidence type="ECO:0000313" key="7">
    <source>
        <dbReference type="EMBL" id="CAG7716012.1"/>
    </source>
</evidence>
<dbReference type="AlphaFoldDB" id="A0A8J2NRS1"/>
<accession>A0A8J2NRS1</accession>
<gene>
    <name evidence="7" type="ORF">AFUS01_LOCUS5545</name>
</gene>
<evidence type="ECO:0000256" key="4">
    <source>
        <dbReference type="ARBA" id="ARBA00023136"/>
    </source>
</evidence>
<sequence length="649" mass="74868">MVASFLDKTFGESNGSLTISEDTTFDDTPSQDVMTVKWCGISKEHGAEPPFKFIEIPEEITEEKLPFSVKLKTASITCPPGVNSSVFTLNLTRPFRFTMPSYESEFSTTGYFRVDDFYYPREGYCINDWTESDLTVRVCGKFINMTPKVTTPKWSYPECGTNHPCIPKCCAMNKLWTVTAKNNRSKTCQDKYQYSKNIDPILYDWPSQRSSIRRPVYYFRNRLTCNKSTFVHATNQLDPVYQIPKLCFRIRSDGMLLVRDIEYNWVEIPVTDYCMDGNQFDGSFANRSSVEFSGEEKQYGVVTCMTERKKGNFSKNFYNVMYGSASVVGAVFLLLTFGVYVLLWKEQKIQGWTTMSHSATMFFMYCFLASNQFLEIRSRSIASVNRSSLCILSGVLTHFFFLSNFCWLTVICFSLFWTFRGINPSNPNSKNIGQYFLYAAFGWGVPFLSITASFVLDQKYSYEPCNQFIVPEYGLVTCTVSPGALGLYMYYPVAVLLTLNLIFFAITSYKLYQYKKSTSMARENLDENKQLFQLIAKLFFVMGFTWIFEFISWWHSGLERKWYWAIPDVINSLQAIAIFAIYVCKSNVSKSLKRNYPRLRPFLSICSKFEETLGFGGREPETTATHFGSTTVDARNKRFYPQNIYAHLI</sequence>
<keyword evidence="8" id="KW-1185">Reference proteome</keyword>
<feature type="transmembrane region" description="Helical" evidence="5">
    <location>
        <begin position="494"/>
        <end position="513"/>
    </location>
</feature>
<evidence type="ECO:0000259" key="6">
    <source>
        <dbReference type="PROSITE" id="PS50261"/>
    </source>
</evidence>
<feature type="transmembrane region" description="Helical" evidence="5">
    <location>
        <begin position="389"/>
        <end position="416"/>
    </location>
</feature>
<evidence type="ECO:0000256" key="5">
    <source>
        <dbReference type="SAM" id="Phobius"/>
    </source>
</evidence>
<comment type="caution">
    <text evidence="7">The sequence shown here is derived from an EMBL/GenBank/DDBJ whole genome shotgun (WGS) entry which is preliminary data.</text>
</comment>
<dbReference type="Proteomes" id="UP000708208">
    <property type="component" value="Unassembled WGS sequence"/>
</dbReference>
<dbReference type="InterPro" id="IPR052808">
    <property type="entry name" value="GPCR_Mth-like"/>
</dbReference>
<dbReference type="InterPro" id="IPR000832">
    <property type="entry name" value="GPCR_2_secretin-like"/>
</dbReference>
<dbReference type="CDD" id="cd15039">
    <property type="entry name" value="7tmB3_Methuselah-like"/>
    <property type="match status" value="1"/>
</dbReference>
<comment type="subcellular location">
    <subcellularLocation>
        <location evidence="1">Membrane</location>
        <topology evidence="1">Multi-pass membrane protein</topology>
    </subcellularLocation>
</comment>
<evidence type="ECO:0000256" key="1">
    <source>
        <dbReference type="ARBA" id="ARBA00004141"/>
    </source>
</evidence>
<protein>
    <recommendedName>
        <fullName evidence="6">G-protein coupled receptors family 2 profile 2 domain-containing protein</fullName>
    </recommendedName>
</protein>
<keyword evidence="4 5" id="KW-0472">Membrane</keyword>
<proteinExistence type="predicted"/>
<dbReference type="GO" id="GO:0007166">
    <property type="term" value="P:cell surface receptor signaling pathway"/>
    <property type="evidence" value="ECO:0007669"/>
    <property type="project" value="InterPro"/>
</dbReference>
<dbReference type="PANTHER" id="PTHR46953">
    <property type="entry name" value="G-PROTEIN COUPLED RECEPTOR MTH-LIKE 1-RELATED"/>
    <property type="match status" value="1"/>
</dbReference>
<dbReference type="InterPro" id="IPR017981">
    <property type="entry name" value="GPCR_2-like_7TM"/>
</dbReference>
<reference evidence="7" key="1">
    <citation type="submission" date="2021-06" db="EMBL/GenBank/DDBJ databases">
        <authorList>
            <person name="Hodson N. C."/>
            <person name="Mongue J. A."/>
            <person name="Jaron S. K."/>
        </authorList>
    </citation>
    <scope>NUCLEOTIDE SEQUENCE</scope>
</reference>
<name>A0A8J2NRS1_9HEXA</name>
<dbReference type="EMBL" id="CAJVCH010035337">
    <property type="protein sequence ID" value="CAG7716012.1"/>
    <property type="molecule type" value="Genomic_DNA"/>
</dbReference>
<feature type="transmembrane region" description="Helical" evidence="5">
    <location>
        <begin position="349"/>
        <end position="368"/>
    </location>
</feature>
<evidence type="ECO:0000313" key="8">
    <source>
        <dbReference type="Proteomes" id="UP000708208"/>
    </source>
</evidence>
<dbReference type="Pfam" id="PF00002">
    <property type="entry name" value="7tm_2"/>
    <property type="match status" value="1"/>
</dbReference>
<evidence type="ECO:0000256" key="2">
    <source>
        <dbReference type="ARBA" id="ARBA00022692"/>
    </source>
</evidence>
<feature type="transmembrane region" description="Helical" evidence="5">
    <location>
        <begin position="436"/>
        <end position="456"/>
    </location>
</feature>
<feature type="domain" description="G-protein coupled receptors family 2 profile 2" evidence="6">
    <location>
        <begin position="318"/>
        <end position="586"/>
    </location>
</feature>
<feature type="transmembrane region" description="Helical" evidence="5">
    <location>
        <begin position="317"/>
        <end position="343"/>
    </location>
</feature>
<dbReference type="PANTHER" id="PTHR46953:SF1">
    <property type="entry name" value="G-PROTEIN COUPLED RECEPTOR MTH-LIKE 1-RELATED"/>
    <property type="match status" value="1"/>
</dbReference>
<feature type="transmembrane region" description="Helical" evidence="5">
    <location>
        <begin position="534"/>
        <end position="556"/>
    </location>
</feature>
<organism evidence="7 8">
    <name type="scientific">Allacma fusca</name>
    <dbReference type="NCBI Taxonomy" id="39272"/>
    <lineage>
        <taxon>Eukaryota</taxon>
        <taxon>Metazoa</taxon>
        <taxon>Ecdysozoa</taxon>
        <taxon>Arthropoda</taxon>
        <taxon>Hexapoda</taxon>
        <taxon>Collembola</taxon>
        <taxon>Symphypleona</taxon>
        <taxon>Sminthuridae</taxon>
        <taxon>Allacma</taxon>
    </lineage>
</organism>
<dbReference type="OrthoDB" id="6134459at2759"/>
<dbReference type="GO" id="GO:0016020">
    <property type="term" value="C:membrane"/>
    <property type="evidence" value="ECO:0007669"/>
    <property type="project" value="UniProtKB-SubCell"/>
</dbReference>
<dbReference type="PROSITE" id="PS50261">
    <property type="entry name" value="G_PROTEIN_RECEP_F2_4"/>
    <property type="match status" value="1"/>
</dbReference>
<dbReference type="GO" id="GO:0004930">
    <property type="term" value="F:G protein-coupled receptor activity"/>
    <property type="evidence" value="ECO:0007669"/>
    <property type="project" value="InterPro"/>
</dbReference>
<feature type="transmembrane region" description="Helical" evidence="5">
    <location>
        <begin position="562"/>
        <end position="584"/>
    </location>
</feature>